<feature type="compositionally biased region" description="Gly residues" evidence="1">
    <location>
        <begin position="150"/>
        <end position="163"/>
    </location>
</feature>
<keyword evidence="3" id="KW-1185">Reference proteome</keyword>
<feature type="region of interest" description="Disordered" evidence="1">
    <location>
        <begin position="258"/>
        <end position="295"/>
    </location>
</feature>
<dbReference type="GO" id="GO:0008270">
    <property type="term" value="F:zinc ion binding"/>
    <property type="evidence" value="ECO:0007669"/>
    <property type="project" value="InterPro"/>
</dbReference>
<feature type="compositionally biased region" description="Polar residues" evidence="1">
    <location>
        <begin position="271"/>
        <end position="280"/>
    </location>
</feature>
<dbReference type="InterPro" id="IPR036875">
    <property type="entry name" value="Znf_CCHC_sf"/>
</dbReference>
<protein>
    <recommendedName>
        <fullName evidence="4">CCHC-type domain-containing protein</fullName>
    </recommendedName>
</protein>
<feature type="compositionally biased region" description="Low complexity" evidence="1">
    <location>
        <begin position="50"/>
        <end position="74"/>
    </location>
</feature>
<dbReference type="AlphaFoldDB" id="A0A428RTI1"/>
<dbReference type="SUPFAM" id="SSF57756">
    <property type="entry name" value="Retrovirus zinc finger-like domains"/>
    <property type="match status" value="1"/>
</dbReference>
<reference evidence="2 3" key="1">
    <citation type="submission" date="2017-06" db="EMBL/GenBank/DDBJ databases">
        <title>Comparative genomic analysis of Ambrosia Fusariam Clade fungi.</title>
        <authorList>
            <person name="Stajich J.E."/>
            <person name="Carrillo J."/>
            <person name="Kijimoto T."/>
            <person name="Eskalen A."/>
            <person name="O'Donnell K."/>
            <person name="Kasson M."/>
        </authorList>
    </citation>
    <scope>NUCLEOTIDE SEQUENCE [LARGE SCALE GENOMIC DNA]</scope>
    <source>
        <strain evidence="2 3">NRRL62579</strain>
    </source>
</reference>
<dbReference type="STRING" id="1325735.A0A428RTI1"/>
<sequence>MSSAPSPASASQVAQVSDPNPLLYLSHTAAVLASVNQLAKKRKKKSFPHINNINTSNIDTSNINTSNSINSINNMVHRGSNRGSRGHHLGPANTGANQGSSNTRPPQSSSASSSSAAPNPNWADVLGPPSSSTPSDGGLSARGRRLRGPWGRGEQGGQGGGYYNGYTQQPQNSVPQMTSRSPGTFGQLAYGQQTLGQQTFGHLMPHMTPEPAANFGYQGYGEQTYVPPQRFGQQAYRQQPFAPQVSGVPQMTFGQQAYGPPAHPHGYAHGNGQQLQRSSGQGNGTKVGEKIGVKPDPLESGKYVVSLHNPSKRGGQQENVVAKLPEINPAVIANATPSVAKRGIDEVVARSETGRVTVVVWPQPKRSKLAKRSNLDFVPNLFLGNGNEGTTGSEVADAEGITRCPNCRKEGHAIRECMLPRSDGYVHGCIYCNTLSHNTAKCSKHPREIEKQVESLVSERTSMPALKDSDWYPVLWAYLDDSPREPTPDVFPWTPKFGIECRRDDLLWMRAEESMEKEDPGLRPIDPRGESWETIRDAFGGDPRKREDYSRQYPRLVAGQLWIGLPIFMQE</sequence>
<dbReference type="EMBL" id="NKCK01000502">
    <property type="protein sequence ID" value="RSL80864.1"/>
    <property type="molecule type" value="Genomic_DNA"/>
</dbReference>
<gene>
    <name evidence="2" type="ORF">CEP52_017316</name>
</gene>
<evidence type="ECO:0000256" key="1">
    <source>
        <dbReference type="SAM" id="MobiDB-lite"/>
    </source>
</evidence>
<organism evidence="2 3">
    <name type="scientific">Fusarium oligoseptatum</name>
    <dbReference type="NCBI Taxonomy" id="2604345"/>
    <lineage>
        <taxon>Eukaryota</taxon>
        <taxon>Fungi</taxon>
        <taxon>Dikarya</taxon>
        <taxon>Ascomycota</taxon>
        <taxon>Pezizomycotina</taxon>
        <taxon>Sordariomycetes</taxon>
        <taxon>Hypocreomycetidae</taxon>
        <taxon>Hypocreales</taxon>
        <taxon>Nectriaceae</taxon>
        <taxon>Fusarium</taxon>
        <taxon>Fusarium solani species complex</taxon>
    </lineage>
</organism>
<dbReference type="GO" id="GO:0003676">
    <property type="term" value="F:nucleic acid binding"/>
    <property type="evidence" value="ECO:0007669"/>
    <property type="project" value="InterPro"/>
</dbReference>
<feature type="compositionally biased region" description="Polar residues" evidence="1">
    <location>
        <begin position="172"/>
        <end position="185"/>
    </location>
</feature>
<evidence type="ECO:0000313" key="3">
    <source>
        <dbReference type="Proteomes" id="UP000287144"/>
    </source>
</evidence>
<dbReference type="Proteomes" id="UP000287144">
    <property type="component" value="Unassembled WGS sequence"/>
</dbReference>
<evidence type="ECO:0000313" key="2">
    <source>
        <dbReference type="EMBL" id="RSL80864.1"/>
    </source>
</evidence>
<feature type="compositionally biased region" description="Low complexity" evidence="1">
    <location>
        <begin position="100"/>
        <end position="141"/>
    </location>
</feature>
<dbReference type="Gene3D" id="4.10.60.10">
    <property type="entry name" value="Zinc finger, CCHC-type"/>
    <property type="match status" value="1"/>
</dbReference>
<comment type="caution">
    <text evidence="2">The sequence shown here is derived from an EMBL/GenBank/DDBJ whole genome shotgun (WGS) entry which is preliminary data.</text>
</comment>
<feature type="region of interest" description="Disordered" evidence="1">
    <location>
        <begin position="42"/>
        <end position="185"/>
    </location>
</feature>
<evidence type="ECO:0008006" key="4">
    <source>
        <dbReference type="Google" id="ProtNLM"/>
    </source>
</evidence>
<proteinExistence type="predicted"/>
<accession>A0A428RTI1</accession>
<name>A0A428RTI1_9HYPO</name>